<proteinExistence type="predicted"/>
<reference evidence="1 2" key="1">
    <citation type="submission" date="2019-02" db="EMBL/GenBank/DDBJ databases">
        <title>Genome sequencing of the rare red list fungi Antrodiella citrinella (Flaviporus citrinellus).</title>
        <authorList>
            <person name="Buettner E."/>
            <person name="Kellner H."/>
        </authorList>
    </citation>
    <scope>NUCLEOTIDE SEQUENCE [LARGE SCALE GENOMIC DNA]</scope>
    <source>
        <strain evidence="1 2">DSM 108506</strain>
    </source>
</reference>
<organism evidence="1 2">
    <name type="scientific">Antrodiella citrinella</name>
    <dbReference type="NCBI Taxonomy" id="2447956"/>
    <lineage>
        <taxon>Eukaryota</taxon>
        <taxon>Fungi</taxon>
        <taxon>Dikarya</taxon>
        <taxon>Basidiomycota</taxon>
        <taxon>Agaricomycotina</taxon>
        <taxon>Agaricomycetes</taxon>
        <taxon>Polyporales</taxon>
        <taxon>Steccherinaceae</taxon>
        <taxon>Antrodiella</taxon>
    </lineage>
</organism>
<comment type="caution">
    <text evidence="1">The sequence shown here is derived from an EMBL/GenBank/DDBJ whole genome shotgun (WGS) entry which is preliminary data.</text>
</comment>
<dbReference type="Proteomes" id="UP000308730">
    <property type="component" value="Unassembled WGS sequence"/>
</dbReference>
<evidence type="ECO:0000313" key="1">
    <source>
        <dbReference type="EMBL" id="THH20711.1"/>
    </source>
</evidence>
<keyword evidence="2" id="KW-1185">Reference proteome</keyword>
<name>A0A4S4M8C8_9APHY</name>
<sequence>MANDIDTRQYLELQVEIEAAIETYQQDHGYYGGEDRIGSQLQREHQEWYVTAAMMGSLTQLQGVFGSEFEEYWCPEQELGWSVTEILRPTDLPNKDCPWIWDKNKKRAIEMIRDIIDDLIRANIIEEGRDQEGVFHYKVLLG</sequence>
<gene>
    <name evidence="1" type="ORF">EUX98_g8530</name>
</gene>
<protein>
    <submittedName>
        <fullName evidence="1">Uncharacterized protein</fullName>
    </submittedName>
</protein>
<accession>A0A4S4M8C8</accession>
<dbReference type="EMBL" id="SGPM01000480">
    <property type="protein sequence ID" value="THH20711.1"/>
    <property type="molecule type" value="Genomic_DNA"/>
</dbReference>
<dbReference type="AlphaFoldDB" id="A0A4S4M8C8"/>
<evidence type="ECO:0000313" key="2">
    <source>
        <dbReference type="Proteomes" id="UP000308730"/>
    </source>
</evidence>